<keyword evidence="1" id="KW-0812">Transmembrane</keyword>
<evidence type="ECO:0000256" key="1">
    <source>
        <dbReference type="SAM" id="Phobius"/>
    </source>
</evidence>
<evidence type="ECO:0000313" key="3">
    <source>
        <dbReference type="EMBL" id="VUZ54291.1"/>
    </source>
</evidence>
<feature type="transmembrane region" description="Helical" evidence="1">
    <location>
        <begin position="67"/>
        <end position="84"/>
    </location>
</feature>
<dbReference type="EMBL" id="CABIJS010000632">
    <property type="protein sequence ID" value="VUZ54289.1"/>
    <property type="molecule type" value="Genomic_DNA"/>
</dbReference>
<gene>
    <name evidence="2" type="ORF">WMSIL1_LOCUS12411</name>
    <name evidence="3" type="ORF">WMSIL1_LOCUS12433</name>
    <name evidence="4" type="ORF">WMSIL1_LOCUS13377</name>
</gene>
<protein>
    <submittedName>
        <fullName evidence="2">Uncharacterized protein</fullName>
    </submittedName>
</protein>
<sequence length="119" mass="13111">MTCECSYRISPFYNGLVSLKSTSALLLSCGITQMTPIELYFFHSKHNACASVTGSYVSLSSPLHLSLFPYFSFLFASILIVASLNKFWSDQVLVFCSTIVVSSYSNTYELVTVVAVVCC</sequence>
<reference evidence="2 5" key="1">
    <citation type="submission" date="2019-07" db="EMBL/GenBank/DDBJ databases">
        <authorList>
            <person name="Jastrzebski P J."/>
            <person name="Paukszto L."/>
            <person name="Jastrzebski P J."/>
        </authorList>
    </citation>
    <scope>NUCLEOTIDE SEQUENCE [LARGE SCALE GENOMIC DNA]</scope>
    <source>
        <strain evidence="2 5">WMS-il1</strain>
    </source>
</reference>
<organism evidence="2 5">
    <name type="scientific">Hymenolepis diminuta</name>
    <name type="common">Rat tapeworm</name>
    <dbReference type="NCBI Taxonomy" id="6216"/>
    <lineage>
        <taxon>Eukaryota</taxon>
        <taxon>Metazoa</taxon>
        <taxon>Spiralia</taxon>
        <taxon>Lophotrochozoa</taxon>
        <taxon>Platyhelminthes</taxon>
        <taxon>Cestoda</taxon>
        <taxon>Eucestoda</taxon>
        <taxon>Cyclophyllidea</taxon>
        <taxon>Hymenolepididae</taxon>
        <taxon>Hymenolepis</taxon>
    </lineage>
</organism>
<evidence type="ECO:0000313" key="5">
    <source>
        <dbReference type="Proteomes" id="UP000321570"/>
    </source>
</evidence>
<keyword evidence="1" id="KW-1133">Transmembrane helix</keyword>
<name>A0A564Z4R3_HYMDI</name>
<evidence type="ECO:0000313" key="2">
    <source>
        <dbReference type="EMBL" id="VUZ54289.1"/>
    </source>
</evidence>
<dbReference type="EMBL" id="CABIJS010000632">
    <property type="protein sequence ID" value="VUZ54291.1"/>
    <property type="molecule type" value="Genomic_DNA"/>
</dbReference>
<proteinExistence type="predicted"/>
<evidence type="ECO:0000313" key="4">
    <source>
        <dbReference type="EMBL" id="VUZ55598.1"/>
    </source>
</evidence>
<dbReference type="EMBL" id="CABIJS010000695">
    <property type="protein sequence ID" value="VUZ55598.1"/>
    <property type="molecule type" value="Genomic_DNA"/>
</dbReference>
<dbReference type="Proteomes" id="UP000321570">
    <property type="component" value="Unassembled WGS sequence"/>
</dbReference>
<dbReference type="AlphaFoldDB" id="A0A564Z4R3"/>
<accession>A0A564Z4R3</accession>
<keyword evidence="5" id="KW-1185">Reference proteome</keyword>
<keyword evidence="1" id="KW-0472">Membrane</keyword>